<dbReference type="GO" id="GO:0006749">
    <property type="term" value="P:glutathione metabolic process"/>
    <property type="evidence" value="ECO:0007669"/>
    <property type="project" value="InterPro"/>
</dbReference>
<dbReference type="SFLD" id="SFLDS00019">
    <property type="entry name" value="Glutathione_Transferase_(cytos"/>
    <property type="match status" value="1"/>
</dbReference>
<sequence>MAGGDELELLGTWASPHVLRVRLALHLKDLSYEYVEEQDLKNYKSDELLLNSKLPVLIHDGKPVYGTSLSLIQYLDVAFAGAGSSLLPHEPSKRALARYWGDFMDGTLVKAMEKATWSVTCREKAEVRAQVAAAMETLEGALRECSKPFFGGDSPGYVDVVLGGLLPWLCVTDKRQPSVKTFNPITTPLLLSWQDCFCSLKKVQGLMPEVGELVDLAMPCQECYRVGVATYVVFSVYALSMKGGHTAAHGIVRY</sequence>
<evidence type="ECO:0000256" key="2">
    <source>
        <dbReference type="ARBA" id="ARBA00022679"/>
    </source>
</evidence>
<dbReference type="SUPFAM" id="SSF52833">
    <property type="entry name" value="Thioredoxin-like"/>
    <property type="match status" value="1"/>
</dbReference>
<name>M8AER3_TRIUA</name>
<evidence type="ECO:0000256" key="1">
    <source>
        <dbReference type="ARBA" id="ARBA00012452"/>
    </source>
</evidence>
<dbReference type="InterPro" id="IPR036282">
    <property type="entry name" value="Glutathione-S-Trfase_C_sf"/>
</dbReference>
<dbReference type="InterPro" id="IPR045073">
    <property type="entry name" value="Omega/Tau-like"/>
</dbReference>
<dbReference type="PANTHER" id="PTHR11260:SF543">
    <property type="entry name" value="GLUTATHIONE TRANSFERASE"/>
    <property type="match status" value="1"/>
</dbReference>
<protein>
    <recommendedName>
        <fullName evidence="1">glutathione transferase</fullName>
        <ecNumber evidence="1">2.5.1.18</ecNumber>
    </recommendedName>
</protein>
<dbReference type="CDD" id="cd03185">
    <property type="entry name" value="GST_C_Tau"/>
    <property type="match status" value="1"/>
</dbReference>
<dbReference type="Pfam" id="PF13417">
    <property type="entry name" value="GST_N_3"/>
    <property type="match status" value="1"/>
</dbReference>
<dbReference type="InterPro" id="IPR004045">
    <property type="entry name" value="Glutathione_S-Trfase_N"/>
</dbReference>
<dbReference type="Gene3D" id="1.20.1050.10">
    <property type="match status" value="1"/>
</dbReference>
<dbReference type="Gene3D" id="3.40.30.10">
    <property type="entry name" value="Glutaredoxin"/>
    <property type="match status" value="1"/>
</dbReference>
<dbReference type="InterPro" id="IPR010987">
    <property type="entry name" value="Glutathione-S-Trfase_C-like"/>
</dbReference>
<evidence type="ECO:0000313" key="4">
    <source>
        <dbReference type="EMBL" id="EMS59104.1"/>
    </source>
</evidence>
<dbReference type="InterPro" id="IPR040079">
    <property type="entry name" value="Glutathione_S-Trfase"/>
</dbReference>
<dbReference type="PANTHER" id="PTHR11260">
    <property type="entry name" value="GLUTATHIONE S-TRANSFERASE, GST, SUPERFAMILY, GST DOMAIN CONTAINING"/>
    <property type="match status" value="1"/>
</dbReference>
<dbReference type="GO" id="GO:0004364">
    <property type="term" value="F:glutathione transferase activity"/>
    <property type="evidence" value="ECO:0007669"/>
    <property type="project" value="UniProtKB-EC"/>
</dbReference>
<reference evidence="4" key="1">
    <citation type="journal article" date="2013" name="Nature">
        <title>Draft genome of the wheat A-genome progenitor Triticum urartu.</title>
        <authorList>
            <person name="Ling H.Q."/>
            <person name="Zhao S."/>
            <person name="Liu D."/>
            <person name="Wang J."/>
            <person name="Sun H."/>
            <person name="Zhang C."/>
            <person name="Fan H."/>
            <person name="Li D."/>
            <person name="Dong L."/>
            <person name="Tao Y."/>
            <person name="Gao C."/>
            <person name="Wu H."/>
            <person name="Li Y."/>
            <person name="Cui Y."/>
            <person name="Guo X."/>
            <person name="Zheng S."/>
            <person name="Wang B."/>
            <person name="Yu K."/>
            <person name="Liang Q."/>
            <person name="Yang W."/>
            <person name="Lou X."/>
            <person name="Chen J."/>
            <person name="Feng M."/>
            <person name="Jian J."/>
            <person name="Zhang X."/>
            <person name="Luo G."/>
            <person name="Jiang Y."/>
            <person name="Liu J."/>
            <person name="Wang Z."/>
            <person name="Sha Y."/>
            <person name="Zhang B."/>
            <person name="Wu H."/>
            <person name="Tang D."/>
            <person name="Shen Q."/>
            <person name="Xue P."/>
            <person name="Zou S."/>
            <person name="Wang X."/>
            <person name="Liu X."/>
            <person name="Wang F."/>
            <person name="Yang Y."/>
            <person name="An X."/>
            <person name="Dong Z."/>
            <person name="Zhang K."/>
            <person name="Zhang X."/>
            <person name="Luo M.C."/>
            <person name="Dvorak J."/>
            <person name="Tong Y."/>
            <person name="Wang J."/>
            <person name="Yang H."/>
            <person name="Li Z."/>
            <person name="Wang D."/>
            <person name="Zhang A."/>
            <person name="Wang J."/>
        </authorList>
    </citation>
    <scope>NUCLEOTIDE SEQUENCE</scope>
</reference>
<dbReference type="EC" id="2.5.1.18" evidence="1"/>
<dbReference type="Pfam" id="PF13410">
    <property type="entry name" value="GST_C_2"/>
    <property type="match status" value="1"/>
</dbReference>
<dbReference type="SUPFAM" id="SSF47616">
    <property type="entry name" value="GST C-terminal domain-like"/>
    <property type="match status" value="1"/>
</dbReference>
<dbReference type="EMBL" id="KD124961">
    <property type="protein sequence ID" value="EMS59104.1"/>
    <property type="molecule type" value="Genomic_DNA"/>
</dbReference>
<dbReference type="PROSITE" id="PS50404">
    <property type="entry name" value="GST_NTER"/>
    <property type="match status" value="1"/>
</dbReference>
<dbReference type="eggNOG" id="KOG0406">
    <property type="taxonomic scope" value="Eukaryota"/>
</dbReference>
<dbReference type="SFLD" id="SFLDG00358">
    <property type="entry name" value="Main_(cytGST)"/>
    <property type="match status" value="1"/>
</dbReference>
<dbReference type="GO" id="GO:0005737">
    <property type="term" value="C:cytoplasm"/>
    <property type="evidence" value="ECO:0007669"/>
    <property type="project" value="TreeGrafter"/>
</dbReference>
<dbReference type="STRING" id="4572.M8AER3"/>
<dbReference type="InterPro" id="IPR036249">
    <property type="entry name" value="Thioredoxin-like_sf"/>
</dbReference>
<gene>
    <name evidence="4" type="ORF">TRIUR3_04105</name>
</gene>
<proteinExistence type="predicted"/>
<keyword evidence="2 4" id="KW-0808">Transferase</keyword>
<dbReference type="AlphaFoldDB" id="M8AER3"/>
<dbReference type="OMA" id="LARYWGD"/>
<dbReference type="PROSITE" id="PS50405">
    <property type="entry name" value="GST_CTER"/>
    <property type="match status" value="1"/>
</dbReference>
<accession>M8AER3</accession>
<comment type="catalytic activity">
    <reaction evidence="3">
        <text>RX + glutathione = an S-substituted glutathione + a halide anion + H(+)</text>
        <dbReference type="Rhea" id="RHEA:16437"/>
        <dbReference type="ChEBI" id="CHEBI:15378"/>
        <dbReference type="ChEBI" id="CHEBI:16042"/>
        <dbReference type="ChEBI" id="CHEBI:17792"/>
        <dbReference type="ChEBI" id="CHEBI:57925"/>
        <dbReference type="ChEBI" id="CHEBI:90779"/>
        <dbReference type="EC" id="2.5.1.18"/>
    </reaction>
</comment>
<organism evidence="4">
    <name type="scientific">Triticum urartu</name>
    <name type="common">Red wild einkorn</name>
    <name type="synonym">Crithodium urartu</name>
    <dbReference type="NCBI Taxonomy" id="4572"/>
    <lineage>
        <taxon>Eukaryota</taxon>
        <taxon>Viridiplantae</taxon>
        <taxon>Streptophyta</taxon>
        <taxon>Embryophyta</taxon>
        <taxon>Tracheophyta</taxon>
        <taxon>Spermatophyta</taxon>
        <taxon>Magnoliopsida</taxon>
        <taxon>Liliopsida</taxon>
        <taxon>Poales</taxon>
        <taxon>Poaceae</taxon>
        <taxon>BOP clade</taxon>
        <taxon>Pooideae</taxon>
        <taxon>Triticodae</taxon>
        <taxon>Triticeae</taxon>
        <taxon>Triticinae</taxon>
        <taxon>Triticum</taxon>
    </lineage>
</organism>
<evidence type="ECO:0000256" key="3">
    <source>
        <dbReference type="ARBA" id="ARBA00047960"/>
    </source>
</evidence>
<dbReference type="InterPro" id="IPR045074">
    <property type="entry name" value="GST_C_Tau"/>
</dbReference>